<evidence type="ECO:0000313" key="1">
    <source>
        <dbReference type="EMBL" id="TNV84460.1"/>
    </source>
</evidence>
<gene>
    <name evidence="1" type="ORF">FGO68_gene12244</name>
</gene>
<protein>
    <recommendedName>
        <fullName evidence="3">Ubiquitin-like domain-containing protein</fullName>
    </recommendedName>
</protein>
<evidence type="ECO:0008006" key="3">
    <source>
        <dbReference type="Google" id="ProtNLM"/>
    </source>
</evidence>
<accession>A0A8J8P236</accession>
<reference evidence="1" key="1">
    <citation type="submission" date="2019-06" db="EMBL/GenBank/DDBJ databases">
        <authorList>
            <person name="Zheng W."/>
        </authorList>
    </citation>
    <scope>NUCLEOTIDE SEQUENCE</scope>
    <source>
        <strain evidence="1">QDHG01</strain>
    </source>
</reference>
<sequence>MESSNPLFQNPLATEDQRFQIIVFLNNEPLQLFVRNSTTIKEMKDQLRAVQQLGDVPVSLSVMDYDMALSIESNTVGDYLLYEDLMLTATVLQPLKAYTPYTAENQSAQPISNQKAQSRDCLVSNSQAEISGGKWNFCLEAPYNQSYFR</sequence>
<comment type="caution">
    <text evidence="1">The sequence shown here is derived from an EMBL/GenBank/DDBJ whole genome shotgun (WGS) entry which is preliminary data.</text>
</comment>
<keyword evidence="2" id="KW-1185">Reference proteome</keyword>
<name>A0A8J8P236_HALGN</name>
<organism evidence="1 2">
    <name type="scientific">Halteria grandinella</name>
    <dbReference type="NCBI Taxonomy" id="5974"/>
    <lineage>
        <taxon>Eukaryota</taxon>
        <taxon>Sar</taxon>
        <taxon>Alveolata</taxon>
        <taxon>Ciliophora</taxon>
        <taxon>Intramacronucleata</taxon>
        <taxon>Spirotrichea</taxon>
        <taxon>Stichotrichia</taxon>
        <taxon>Sporadotrichida</taxon>
        <taxon>Halteriidae</taxon>
        <taxon>Halteria</taxon>
    </lineage>
</organism>
<dbReference type="Proteomes" id="UP000785679">
    <property type="component" value="Unassembled WGS sequence"/>
</dbReference>
<evidence type="ECO:0000313" key="2">
    <source>
        <dbReference type="Proteomes" id="UP000785679"/>
    </source>
</evidence>
<proteinExistence type="predicted"/>
<dbReference type="EMBL" id="RRYP01002746">
    <property type="protein sequence ID" value="TNV84460.1"/>
    <property type="molecule type" value="Genomic_DNA"/>
</dbReference>
<dbReference type="AlphaFoldDB" id="A0A8J8P236"/>